<dbReference type="GO" id="GO:0006935">
    <property type="term" value="P:chemotaxis"/>
    <property type="evidence" value="ECO:0007669"/>
    <property type="project" value="InterPro"/>
</dbReference>
<sequence length="340" mass="34391">MIMGHLSEGNLAVTVVGTQRTDEIGAMAAAVQVFKDNLVRARKLEEETALVRASAEEQRKRAIWAMADGFEAAVGSVIGMVSSSATELQATAQQMTTTAHETASQSTTVAAAAEEAATNVNTVAAAAEELGSSVQEIGRQVQGSAHLAQAAVGEADQTAHLVQALSQNAARIGDIVGMISAIAGQTNLLALNATIEAARAGAAGRGFAVVASEVKALAEQTARATHEISGQIAQIQASTGQAVTSIAGITGRIREISDVATSIAAAVEQQGAATQEIVRNVAQASAGTNEVTGNIAGVAQASEETGAAASQVLSAASELSRQSEHLGAEVARFLTTVRAA</sequence>
<evidence type="ECO:0000256" key="3">
    <source>
        <dbReference type="ARBA" id="ARBA00023224"/>
    </source>
</evidence>
<dbReference type="HOGENOM" id="CLU_000445_107_27_5"/>
<proteinExistence type="inferred from homology"/>
<dbReference type="STRING" id="693986.MOC_4963"/>
<dbReference type="EMBL" id="CP003811">
    <property type="protein sequence ID" value="AIQ92718.1"/>
    <property type="molecule type" value="Genomic_DNA"/>
</dbReference>
<dbReference type="Gene3D" id="1.10.8.500">
    <property type="entry name" value="HAMP domain in histidine kinase"/>
    <property type="match status" value="1"/>
</dbReference>
<accession>A0A089P3T7</accession>
<dbReference type="Pfam" id="PF00015">
    <property type="entry name" value="MCPsignal"/>
    <property type="match status" value="1"/>
</dbReference>
<dbReference type="KEGG" id="mor:MOC_4963"/>
<evidence type="ECO:0000313" key="10">
    <source>
        <dbReference type="Proteomes" id="UP000029492"/>
    </source>
</evidence>
<evidence type="ECO:0000259" key="7">
    <source>
        <dbReference type="PROSITE" id="PS50192"/>
    </source>
</evidence>
<feature type="domain" description="HAMP" evidence="8">
    <location>
        <begin position="3"/>
        <end position="43"/>
    </location>
</feature>
<dbReference type="InterPro" id="IPR003660">
    <property type="entry name" value="HAMP_dom"/>
</dbReference>
<keyword evidence="2" id="KW-0472">Membrane</keyword>
<dbReference type="GO" id="GO:0004888">
    <property type="term" value="F:transmembrane signaling receptor activity"/>
    <property type="evidence" value="ECO:0007669"/>
    <property type="project" value="InterPro"/>
</dbReference>
<dbReference type="PANTHER" id="PTHR32089:SF112">
    <property type="entry name" value="LYSOZYME-LIKE PROTEIN-RELATED"/>
    <property type="match status" value="1"/>
</dbReference>
<evidence type="ECO:0000256" key="5">
    <source>
        <dbReference type="PROSITE-ProRule" id="PRU00284"/>
    </source>
</evidence>
<evidence type="ECO:0000259" key="8">
    <source>
        <dbReference type="PROSITE" id="PS50885"/>
    </source>
</evidence>
<dbReference type="Proteomes" id="UP000029492">
    <property type="component" value="Chromosome"/>
</dbReference>
<dbReference type="InterPro" id="IPR004090">
    <property type="entry name" value="Chemotax_Me-accpt_rcpt"/>
</dbReference>
<dbReference type="Gene3D" id="1.10.287.950">
    <property type="entry name" value="Methyl-accepting chemotaxis protein"/>
    <property type="match status" value="1"/>
</dbReference>
<dbReference type="InterPro" id="IPR000727">
    <property type="entry name" value="T_SNARE_dom"/>
</dbReference>
<name>A0A089P3T7_9HYPH</name>
<evidence type="ECO:0000256" key="1">
    <source>
        <dbReference type="ARBA" id="ARBA00004429"/>
    </source>
</evidence>
<protein>
    <submittedName>
        <fullName evidence="9">Methyl-accepting chemotaxis sensory transducer</fullName>
    </submittedName>
</protein>
<dbReference type="PRINTS" id="PR00260">
    <property type="entry name" value="CHEMTRNSDUCR"/>
</dbReference>
<dbReference type="SMART" id="SM00283">
    <property type="entry name" value="MA"/>
    <property type="match status" value="1"/>
</dbReference>
<gene>
    <name evidence="9" type="ORF">MOC_4963</name>
</gene>
<dbReference type="InterPro" id="IPR004089">
    <property type="entry name" value="MCPsignal_dom"/>
</dbReference>
<dbReference type="eggNOG" id="COG0840">
    <property type="taxonomic scope" value="Bacteria"/>
</dbReference>
<feature type="domain" description="Methyl-accepting transducer" evidence="6">
    <location>
        <begin position="84"/>
        <end position="320"/>
    </location>
</feature>
<dbReference type="GO" id="GO:0005886">
    <property type="term" value="C:plasma membrane"/>
    <property type="evidence" value="ECO:0007669"/>
    <property type="project" value="UniProtKB-SubCell"/>
</dbReference>
<dbReference type="SUPFAM" id="SSF58104">
    <property type="entry name" value="Methyl-accepting chemotaxis protein (MCP) signaling domain"/>
    <property type="match status" value="1"/>
</dbReference>
<dbReference type="GO" id="GO:0007165">
    <property type="term" value="P:signal transduction"/>
    <property type="evidence" value="ECO:0007669"/>
    <property type="project" value="UniProtKB-KW"/>
</dbReference>
<evidence type="ECO:0000313" key="9">
    <source>
        <dbReference type="EMBL" id="AIQ92718.1"/>
    </source>
</evidence>
<reference evidence="9 10" key="1">
    <citation type="journal article" date="2014" name="PLoS ONE">
        <title>Genome Information of Methylobacterium oryzae, a Plant-Probiotic Methylotroph in the Phyllosphere.</title>
        <authorList>
            <person name="Kwak M.J."/>
            <person name="Jeong H."/>
            <person name="Madhaiyan M."/>
            <person name="Lee Y."/>
            <person name="Sa T.M."/>
            <person name="Oh T.K."/>
            <person name="Kim J.F."/>
        </authorList>
    </citation>
    <scope>NUCLEOTIDE SEQUENCE [LARGE SCALE GENOMIC DNA]</scope>
    <source>
        <strain evidence="9 10">CBMB20</strain>
    </source>
</reference>
<evidence type="ECO:0000259" key="6">
    <source>
        <dbReference type="PROSITE" id="PS50111"/>
    </source>
</evidence>
<dbReference type="PROSITE" id="PS50111">
    <property type="entry name" value="CHEMOTAXIS_TRANSDUC_2"/>
    <property type="match status" value="1"/>
</dbReference>
<dbReference type="PANTHER" id="PTHR32089">
    <property type="entry name" value="METHYL-ACCEPTING CHEMOTAXIS PROTEIN MCPB"/>
    <property type="match status" value="1"/>
</dbReference>
<keyword evidence="2" id="KW-0997">Cell inner membrane</keyword>
<dbReference type="PROSITE" id="PS50192">
    <property type="entry name" value="T_SNARE"/>
    <property type="match status" value="1"/>
</dbReference>
<keyword evidence="10" id="KW-1185">Reference proteome</keyword>
<organism evidence="9 10">
    <name type="scientific">Methylobacterium oryzae CBMB20</name>
    <dbReference type="NCBI Taxonomy" id="693986"/>
    <lineage>
        <taxon>Bacteria</taxon>
        <taxon>Pseudomonadati</taxon>
        <taxon>Pseudomonadota</taxon>
        <taxon>Alphaproteobacteria</taxon>
        <taxon>Hyphomicrobiales</taxon>
        <taxon>Methylobacteriaceae</taxon>
        <taxon>Methylobacterium</taxon>
    </lineage>
</organism>
<keyword evidence="3 5" id="KW-0807">Transducer</keyword>
<dbReference type="PROSITE" id="PS50885">
    <property type="entry name" value="HAMP"/>
    <property type="match status" value="1"/>
</dbReference>
<comment type="similarity">
    <text evidence="4">Belongs to the methyl-accepting chemotaxis (MCP) protein family.</text>
</comment>
<dbReference type="AlphaFoldDB" id="A0A089P3T7"/>
<keyword evidence="2" id="KW-1003">Cell membrane</keyword>
<evidence type="ECO:0000256" key="4">
    <source>
        <dbReference type="ARBA" id="ARBA00029447"/>
    </source>
</evidence>
<comment type="subcellular location">
    <subcellularLocation>
        <location evidence="1">Cell inner membrane</location>
        <topology evidence="1">Multi-pass membrane protein</topology>
    </subcellularLocation>
</comment>
<feature type="domain" description="T-SNARE coiled-coil homology" evidence="7">
    <location>
        <begin position="236"/>
        <end position="298"/>
    </location>
</feature>
<evidence type="ECO:0000256" key="2">
    <source>
        <dbReference type="ARBA" id="ARBA00022519"/>
    </source>
</evidence>